<dbReference type="PROSITE" id="PS00092">
    <property type="entry name" value="N6_MTASE"/>
    <property type="match status" value="1"/>
</dbReference>
<dbReference type="InterPro" id="IPR007848">
    <property type="entry name" value="Small_mtfrase_dom"/>
</dbReference>
<dbReference type="GO" id="GO:0032259">
    <property type="term" value="P:methylation"/>
    <property type="evidence" value="ECO:0007669"/>
    <property type="project" value="UniProtKB-KW"/>
</dbReference>
<keyword evidence="3 6" id="KW-0808">Transferase</keyword>
<dbReference type="OrthoDB" id="8746524at2"/>
<dbReference type="GO" id="GO:0003676">
    <property type="term" value="F:nucleic acid binding"/>
    <property type="evidence" value="ECO:0007669"/>
    <property type="project" value="InterPro"/>
</dbReference>
<protein>
    <submittedName>
        <fullName evidence="6">Methyltransferase</fullName>
    </submittedName>
</protein>
<dbReference type="GO" id="GO:0008757">
    <property type="term" value="F:S-adenosylmethionine-dependent methyltransferase activity"/>
    <property type="evidence" value="ECO:0007669"/>
    <property type="project" value="TreeGrafter"/>
</dbReference>
<reference evidence="6 7" key="1">
    <citation type="submission" date="2018-03" db="EMBL/GenBank/DDBJ databases">
        <title>Novel Streptomyces sp. from soil.</title>
        <authorList>
            <person name="Tan G.Y.A."/>
            <person name="Lee Z.Y."/>
        </authorList>
    </citation>
    <scope>NUCLEOTIDE SEQUENCE [LARGE SCALE GENOMIC DNA]</scope>
    <source>
        <strain evidence="6 7">ST5x</strain>
    </source>
</reference>
<dbReference type="GO" id="GO:0008276">
    <property type="term" value="F:protein methyltransferase activity"/>
    <property type="evidence" value="ECO:0007669"/>
    <property type="project" value="TreeGrafter"/>
</dbReference>
<name>A0A2S9PMU1_9ACTN</name>
<dbReference type="AlphaFoldDB" id="A0A2S9PMU1"/>
<dbReference type="GO" id="GO:0035657">
    <property type="term" value="C:eRF1 methyltransferase complex"/>
    <property type="evidence" value="ECO:0007669"/>
    <property type="project" value="TreeGrafter"/>
</dbReference>
<gene>
    <name evidence="6" type="ORF">C6N75_29390</name>
</gene>
<organism evidence="6 7">
    <name type="scientific">Streptomyces solincola</name>
    <dbReference type="NCBI Taxonomy" id="2100817"/>
    <lineage>
        <taxon>Bacteria</taxon>
        <taxon>Bacillati</taxon>
        <taxon>Actinomycetota</taxon>
        <taxon>Actinomycetes</taxon>
        <taxon>Kitasatosporales</taxon>
        <taxon>Streptomycetaceae</taxon>
        <taxon>Streptomyces</taxon>
    </lineage>
</organism>
<dbReference type="Pfam" id="PF05175">
    <property type="entry name" value="MTS"/>
    <property type="match status" value="1"/>
</dbReference>
<dbReference type="Proteomes" id="UP000239322">
    <property type="component" value="Unassembled WGS sequence"/>
</dbReference>
<dbReference type="InterPro" id="IPR029063">
    <property type="entry name" value="SAM-dependent_MTases_sf"/>
</dbReference>
<dbReference type="SUPFAM" id="SSF53335">
    <property type="entry name" value="S-adenosyl-L-methionine-dependent methyltransferases"/>
    <property type="match status" value="1"/>
</dbReference>
<evidence type="ECO:0000259" key="5">
    <source>
        <dbReference type="Pfam" id="PF05175"/>
    </source>
</evidence>
<evidence type="ECO:0000256" key="4">
    <source>
        <dbReference type="ARBA" id="ARBA00022691"/>
    </source>
</evidence>
<dbReference type="InterPro" id="IPR002052">
    <property type="entry name" value="DNA_methylase_N6_adenine_CS"/>
</dbReference>
<dbReference type="GO" id="GO:0008170">
    <property type="term" value="F:N-methyltransferase activity"/>
    <property type="evidence" value="ECO:0007669"/>
    <property type="project" value="UniProtKB-ARBA"/>
</dbReference>
<evidence type="ECO:0000256" key="3">
    <source>
        <dbReference type="ARBA" id="ARBA00022679"/>
    </source>
</evidence>
<dbReference type="RefSeq" id="WP_105871879.1">
    <property type="nucleotide sequence ID" value="NZ_PVLV01000696.1"/>
</dbReference>
<dbReference type="NCBIfam" id="TIGR00537">
    <property type="entry name" value="hemK_rel_arch"/>
    <property type="match status" value="1"/>
</dbReference>
<sequence length="218" mass="23761">MRLLRPRGVYAPQEDTELLARAAQDDLRVLGRRLGAEILDIGTGTGALALMAAESGAARVTAVDISWRAVLAARYNARRRGLRVAVRRGDLVAPVAGRRFDLILSNPPYVLSPGPPRPASLSWHAGADGRVVLDRLIADAPALLRDSGVLLVVHSALCGTRQTLERLADRGLTARVELRAFVPFGPVMARHARWLEQRGLIEPGVRKEELVVIRAQRN</sequence>
<dbReference type="InterPro" id="IPR004557">
    <property type="entry name" value="PrmC-related"/>
</dbReference>
<dbReference type="CDD" id="cd02440">
    <property type="entry name" value="AdoMet_MTases"/>
    <property type="match status" value="1"/>
</dbReference>
<evidence type="ECO:0000313" key="6">
    <source>
        <dbReference type="EMBL" id="PRH75731.1"/>
    </source>
</evidence>
<keyword evidence="2 6" id="KW-0489">Methyltransferase</keyword>
<comment type="similarity">
    <text evidence="1">Belongs to the eukaryotic/archaeal PrmC-related family.</text>
</comment>
<evidence type="ECO:0000313" key="7">
    <source>
        <dbReference type="Proteomes" id="UP000239322"/>
    </source>
</evidence>
<evidence type="ECO:0000256" key="2">
    <source>
        <dbReference type="ARBA" id="ARBA00022603"/>
    </source>
</evidence>
<dbReference type="PANTHER" id="PTHR45875">
    <property type="entry name" value="METHYLTRANSFERASE N6AMT1"/>
    <property type="match status" value="1"/>
</dbReference>
<comment type="caution">
    <text evidence="6">The sequence shown here is derived from an EMBL/GenBank/DDBJ whole genome shotgun (WGS) entry which is preliminary data.</text>
</comment>
<proteinExistence type="inferred from homology"/>
<dbReference type="InterPro" id="IPR052190">
    <property type="entry name" value="Euk-Arch_PrmC-MTase"/>
</dbReference>
<keyword evidence="4" id="KW-0949">S-adenosyl-L-methionine</keyword>
<feature type="domain" description="Methyltransferase small" evidence="5">
    <location>
        <begin position="29"/>
        <end position="167"/>
    </location>
</feature>
<evidence type="ECO:0000256" key="1">
    <source>
        <dbReference type="ARBA" id="ARBA00006149"/>
    </source>
</evidence>
<dbReference type="PANTHER" id="PTHR45875:SF1">
    <property type="entry name" value="METHYLTRANSFERASE N6AMT1"/>
    <property type="match status" value="1"/>
</dbReference>
<dbReference type="EMBL" id="PVLV01000696">
    <property type="protein sequence ID" value="PRH75731.1"/>
    <property type="molecule type" value="Genomic_DNA"/>
</dbReference>
<accession>A0A2S9PMU1</accession>
<keyword evidence="7" id="KW-1185">Reference proteome</keyword>
<dbReference type="Gene3D" id="3.40.50.150">
    <property type="entry name" value="Vaccinia Virus protein VP39"/>
    <property type="match status" value="1"/>
</dbReference>